<feature type="domain" description="Metallo-beta-lactamase" evidence="5">
    <location>
        <begin position="65"/>
        <end position="286"/>
    </location>
</feature>
<keyword evidence="7" id="KW-1185">Reference proteome</keyword>
<dbReference type="GO" id="GO:0046872">
    <property type="term" value="F:metal ion binding"/>
    <property type="evidence" value="ECO:0007669"/>
    <property type="project" value="UniProtKB-KW"/>
</dbReference>
<dbReference type="STRING" id="630515.SAMN04489812_0572"/>
<comment type="similarity">
    <text evidence="1">Belongs to the metallo-beta-lactamase superfamily.</text>
</comment>
<name>A0A1H1NMN1_9ACTN</name>
<dbReference type="Proteomes" id="UP000199103">
    <property type="component" value="Chromosome I"/>
</dbReference>
<accession>A0A1H1NMN1</accession>
<dbReference type="PANTHER" id="PTHR42978:SF6">
    <property type="entry name" value="QUORUM-QUENCHING LACTONASE YTNP-RELATED"/>
    <property type="match status" value="1"/>
</dbReference>
<evidence type="ECO:0000313" key="6">
    <source>
        <dbReference type="EMBL" id="SDS00177.1"/>
    </source>
</evidence>
<sequence length="315" mass="35018">MTAQQAFVDTIELGDVRLTRVVEWQAPMAPARDVFPGTTDETWRSHQDWLAPHFWDPATTFFLTYVQTWVLRSEGRTILVDTGLGNHKERPYVDQWSRLNSDFVGRLAAAGVAPEDVDVVVNTHLHADHVGWNTRLDGRAWIPAFPNAEYVIPRADYDFWNPLNAHPKRGSLAGINAALGNQNMFEDSVLPVRRHGRAVLWEGSHRIDANLSLVPAPGHTPGSSVLVLESRGDRALFVGDLMHTPLQLAEPGVEACLSEDVPAAVRQRGRFLELAADTRSLVLPAHLPGHGAVEVKREGNAYAVKEWARFTPTDR</sequence>
<keyword evidence="4" id="KW-0862">Zinc</keyword>
<keyword evidence="2" id="KW-0479">Metal-binding</keyword>
<evidence type="ECO:0000313" key="7">
    <source>
        <dbReference type="Proteomes" id="UP000199103"/>
    </source>
</evidence>
<dbReference type="InterPro" id="IPR001279">
    <property type="entry name" value="Metallo-B-lactamas"/>
</dbReference>
<protein>
    <submittedName>
        <fullName evidence="6">Glyoxylase, beta-lactamase superfamily II</fullName>
    </submittedName>
</protein>
<dbReference type="OrthoDB" id="3196337at2"/>
<dbReference type="AlphaFoldDB" id="A0A1H1NMN1"/>
<evidence type="ECO:0000256" key="2">
    <source>
        <dbReference type="ARBA" id="ARBA00022723"/>
    </source>
</evidence>
<evidence type="ECO:0000256" key="1">
    <source>
        <dbReference type="ARBA" id="ARBA00007749"/>
    </source>
</evidence>
<dbReference type="SMART" id="SM00849">
    <property type="entry name" value="Lactamase_B"/>
    <property type="match status" value="1"/>
</dbReference>
<dbReference type="RefSeq" id="WP_091519547.1">
    <property type="nucleotide sequence ID" value="NZ_LT629772.1"/>
</dbReference>
<evidence type="ECO:0000256" key="3">
    <source>
        <dbReference type="ARBA" id="ARBA00022801"/>
    </source>
</evidence>
<dbReference type="PANTHER" id="PTHR42978">
    <property type="entry name" value="QUORUM-QUENCHING LACTONASE YTNP-RELATED-RELATED"/>
    <property type="match status" value="1"/>
</dbReference>
<dbReference type="InterPro" id="IPR051013">
    <property type="entry name" value="MBL_superfamily_lactonases"/>
</dbReference>
<evidence type="ECO:0000259" key="5">
    <source>
        <dbReference type="SMART" id="SM00849"/>
    </source>
</evidence>
<keyword evidence="3" id="KW-0378">Hydrolase</keyword>
<proteinExistence type="inferred from homology"/>
<dbReference type="InterPro" id="IPR036866">
    <property type="entry name" value="RibonucZ/Hydroxyglut_hydro"/>
</dbReference>
<dbReference type="SUPFAM" id="SSF56281">
    <property type="entry name" value="Metallo-hydrolase/oxidoreductase"/>
    <property type="match status" value="1"/>
</dbReference>
<dbReference type="CDD" id="cd16277">
    <property type="entry name" value="metallo-hydrolase-like_MBL-fold"/>
    <property type="match status" value="1"/>
</dbReference>
<gene>
    <name evidence="6" type="ORF">SAMN04489812_0572</name>
</gene>
<evidence type="ECO:0000256" key="4">
    <source>
        <dbReference type="ARBA" id="ARBA00022833"/>
    </source>
</evidence>
<dbReference type="Pfam" id="PF00753">
    <property type="entry name" value="Lactamase_B"/>
    <property type="match status" value="1"/>
</dbReference>
<organism evidence="6 7">
    <name type="scientific">Microlunatus soli</name>
    <dbReference type="NCBI Taxonomy" id="630515"/>
    <lineage>
        <taxon>Bacteria</taxon>
        <taxon>Bacillati</taxon>
        <taxon>Actinomycetota</taxon>
        <taxon>Actinomycetes</taxon>
        <taxon>Propionibacteriales</taxon>
        <taxon>Propionibacteriaceae</taxon>
        <taxon>Microlunatus</taxon>
    </lineage>
</organism>
<dbReference type="Gene3D" id="3.60.15.10">
    <property type="entry name" value="Ribonuclease Z/Hydroxyacylglutathione hydrolase-like"/>
    <property type="match status" value="1"/>
</dbReference>
<reference evidence="6 7" key="1">
    <citation type="submission" date="2016-10" db="EMBL/GenBank/DDBJ databases">
        <authorList>
            <person name="de Groot N.N."/>
        </authorList>
    </citation>
    <scope>NUCLEOTIDE SEQUENCE [LARGE SCALE GENOMIC DNA]</scope>
    <source>
        <strain evidence="6 7">DSM 21800</strain>
    </source>
</reference>
<dbReference type="GO" id="GO:0016787">
    <property type="term" value="F:hydrolase activity"/>
    <property type="evidence" value="ECO:0007669"/>
    <property type="project" value="UniProtKB-KW"/>
</dbReference>
<dbReference type="EMBL" id="LT629772">
    <property type="protein sequence ID" value="SDS00177.1"/>
    <property type="molecule type" value="Genomic_DNA"/>
</dbReference>